<dbReference type="RefSeq" id="WP_259447989.1">
    <property type="nucleotide sequence ID" value="NZ_CP119520.1"/>
</dbReference>
<name>A0ABT2BUF8_9BURK</name>
<protein>
    <submittedName>
        <fullName evidence="4">DUF971 domain-containing protein</fullName>
    </submittedName>
</protein>
<keyword evidence="5" id="KW-1185">Reference proteome</keyword>
<proteinExistence type="predicted"/>
<accession>A0ABT2BUF8</accession>
<evidence type="ECO:0000256" key="2">
    <source>
        <dbReference type="ARBA" id="ARBA00023004"/>
    </source>
</evidence>
<reference evidence="4" key="1">
    <citation type="submission" date="2022-08" db="EMBL/GenBank/DDBJ databases">
        <title>Reclassification of Massilia species as members of the genera Telluria, Duganella, Pseudoduganella, Mokoshia gen. nov. and Zemynaea gen. nov. using orthogonal and non-orthogonal genome-based approaches.</title>
        <authorList>
            <person name="Bowman J.P."/>
        </authorList>
    </citation>
    <scope>NUCLEOTIDE SEQUENCE</scope>
    <source>
        <strain evidence="4">LMG 11547</strain>
    </source>
</reference>
<feature type="domain" description="Gamma-butyrobetaine hydroxylase-like N-terminal" evidence="3">
    <location>
        <begin position="16"/>
        <end position="94"/>
    </location>
</feature>
<dbReference type="InterPro" id="IPR038492">
    <property type="entry name" value="GBBH-like_N_sf"/>
</dbReference>
<gene>
    <name evidence="4" type="ORF">NX786_05430</name>
</gene>
<dbReference type="EMBL" id="JANUHC010000002">
    <property type="protein sequence ID" value="MCS0628767.1"/>
    <property type="molecule type" value="Genomic_DNA"/>
</dbReference>
<evidence type="ECO:0000259" key="3">
    <source>
        <dbReference type="Pfam" id="PF06155"/>
    </source>
</evidence>
<keyword evidence="1" id="KW-0479">Metal-binding</keyword>
<evidence type="ECO:0000313" key="4">
    <source>
        <dbReference type="EMBL" id="MCS0628767.1"/>
    </source>
</evidence>
<comment type="caution">
    <text evidence="4">The sequence shown here is derived from an EMBL/GenBank/DDBJ whole genome shotgun (WGS) entry which is preliminary data.</text>
</comment>
<dbReference type="InterPro" id="IPR010376">
    <property type="entry name" value="GBBH-like_N"/>
</dbReference>
<organism evidence="4 5">
    <name type="scientific">Telluria mixta</name>
    <dbReference type="NCBI Taxonomy" id="34071"/>
    <lineage>
        <taxon>Bacteria</taxon>
        <taxon>Pseudomonadati</taxon>
        <taxon>Pseudomonadota</taxon>
        <taxon>Betaproteobacteria</taxon>
        <taxon>Burkholderiales</taxon>
        <taxon>Oxalobacteraceae</taxon>
        <taxon>Telluria group</taxon>
        <taxon>Telluria</taxon>
    </lineage>
</organism>
<sequence length="116" mass="12777">MSFDEAAWPDAITLNGRAGALELVWGGRQAVLSYRALRRSCRCSVCEQMRRSTDSVLPVAADVVLLKIEPVGATAMQLVFSDGHARGIYPWTYLKQMAFGLTNGLPESLTTGWRDE</sequence>
<evidence type="ECO:0000256" key="1">
    <source>
        <dbReference type="ARBA" id="ARBA00022723"/>
    </source>
</evidence>
<dbReference type="Gene3D" id="3.30.2020.30">
    <property type="match status" value="1"/>
</dbReference>
<evidence type="ECO:0000313" key="5">
    <source>
        <dbReference type="Proteomes" id="UP001165263"/>
    </source>
</evidence>
<dbReference type="Proteomes" id="UP001165263">
    <property type="component" value="Unassembled WGS sequence"/>
</dbReference>
<dbReference type="PANTHER" id="PTHR35303">
    <property type="entry name" value="OS02G0197800 PROTEIN"/>
    <property type="match status" value="1"/>
</dbReference>
<keyword evidence="2" id="KW-0408">Iron</keyword>
<dbReference type="Pfam" id="PF06155">
    <property type="entry name" value="GBBH-like_N"/>
    <property type="match status" value="1"/>
</dbReference>